<dbReference type="STRING" id="1123071.SAMN02745181_0708"/>
<dbReference type="InParanoid" id="A0A1M6DD74"/>
<dbReference type="PROSITE" id="PS00041">
    <property type="entry name" value="HTH_ARAC_FAMILY_1"/>
    <property type="match status" value="1"/>
</dbReference>
<dbReference type="InterPro" id="IPR018060">
    <property type="entry name" value="HTH_AraC"/>
</dbReference>
<keyword evidence="1" id="KW-0805">Transcription regulation</keyword>
<feature type="domain" description="HTH araC/xylS-type" evidence="4">
    <location>
        <begin position="280"/>
        <end position="378"/>
    </location>
</feature>
<dbReference type="Pfam" id="PF13377">
    <property type="entry name" value="Peripla_BP_3"/>
    <property type="match status" value="1"/>
</dbReference>
<name>A0A1M6DD74_9BACT</name>
<dbReference type="PANTHER" id="PTHR43280">
    <property type="entry name" value="ARAC-FAMILY TRANSCRIPTIONAL REGULATOR"/>
    <property type="match status" value="1"/>
</dbReference>
<proteinExistence type="predicted"/>
<gene>
    <name evidence="5" type="ORF">SAMN02745181_0708</name>
</gene>
<keyword evidence="3" id="KW-0804">Transcription</keyword>
<dbReference type="InterPro" id="IPR018062">
    <property type="entry name" value="HTH_AraC-typ_CS"/>
</dbReference>
<dbReference type="PROSITE" id="PS01124">
    <property type="entry name" value="HTH_ARAC_FAMILY_2"/>
    <property type="match status" value="1"/>
</dbReference>
<dbReference type="Gene3D" id="3.40.50.2300">
    <property type="match status" value="2"/>
</dbReference>
<evidence type="ECO:0000259" key="4">
    <source>
        <dbReference type="PROSITE" id="PS01124"/>
    </source>
</evidence>
<dbReference type="AlphaFoldDB" id="A0A1M6DD74"/>
<accession>A0A1M6DD74</accession>
<dbReference type="GO" id="GO:0003700">
    <property type="term" value="F:DNA-binding transcription factor activity"/>
    <property type="evidence" value="ECO:0007669"/>
    <property type="project" value="InterPro"/>
</dbReference>
<evidence type="ECO:0000256" key="1">
    <source>
        <dbReference type="ARBA" id="ARBA00023015"/>
    </source>
</evidence>
<dbReference type="InterPro" id="IPR028082">
    <property type="entry name" value="Peripla_BP_I"/>
</dbReference>
<evidence type="ECO:0000313" key="6">
    <source>
        <dbReference type="Proteomes" id="UP000184510"/>
    </source>
</evidence>
<dbReference type="SUPFAM" id="SSF46689">
    <property type="entry name" value="Homeodomain-like"/>
    <property type="match status" value="1"/>
</dbReference>
<dbReference type="Proteomes" id="UP000184510">
    <property type="component" value="Unassembled WGS sequence"/>
</dbReference>
<evidence type="ECO:0000256" key="2">
    <source>
        <dbReference type="ARBA" id="ARBA00023125"/>
    </source>
</evidence>
<dbReference type="RefSeq" id="WP_143158094.1">
    <property type="nucleotide sequence ID" value="NZ_FQYR01000002.1"/>
</dbReference>
<keyword evidence="2 5" id="KW-0238">DNA-binding</keyword>
<sequence>MKSPLKENALEIGVVMDFPDPDVVAGVRSYCDENGIAVDARWSVRGDWVVKDPGWDGVIYKIASYTADDLKERVSAWPMKKVSLLPDGEIDLVSHDYYLAGGMAADEFMASGVQRVLVLNFSSAFVDNYYSKGCMDQLYRVGASPKMLDTEELEAYGVSGVVSLVLKEIKKESFPLGLCCAHAGIMMSVEKALLAEGYRIPEDVQAVVLDKDIQETSALSPVPMTGIVLDSWMQGYVAAEMLHKRLAGEEVKSNQVYITPKGIKRRESTGHLSENDPVMAKALSFIRANYTRAIGVSDVVEAVGASRRVVEMRFREILDRGIGEEINRLRMEAAKRMLKEKKYKVAEIADMAGFSSLHYFSAAFKRQFGCSPRAYQTRQGGSSGF</sequence>
<dbReference type="EMBL" id="FQYR01000002">
    <property type="protein sequence ID" value="SHI71216.1"/>
    <property type="molecule type" value="Genomic_DNA"/>
</dbReference>
<dbReference type="SMART" id="SM00342">
    <property type="entry name" value="HTH_ARAC"/>
    <property type="match status" value="1"/>
</dbReference>
<dbReference type="Gene3D" id="1.10.10.60">
    <property type="entry name" value="Homeodomain-like"/>
    <property type="match status" value="1"/>
</dbReference>
<dbReference type="SUPFAM" id="SSF53822">
    <property type="entry name" value="Periplasmic binding protein-like I"/>
    <property type="match status" value="1"/>
</dbReference>
<evidence type="ECO:0000256" key="3">
    <source>
        <dbReference type="ARBA" id="ARBA00023163"/>
    </source>
</evidence>
<dbReference type="InterPro" id="IPR046335">
    <property type="entry name" value="LacI/GalR-like_sensor"/>
</dbReference>
<reference evidence="5 6" key="1">
    <citation type="submission" date="2016-11" db="EMBL/GenBank/DDBJ databases">
        <authorList>
            <person name="Jaros S."/>
            <person name="Januszkiewicz K."/>
            <person name="Wedrychowicz H."/>
        </authorList>
    </citation>
    <scope>NUCLEOTIDE SEQUENCE [LARGE SCALE GENOMIC DNA]</scope>
    <source>
        <strain evidence="5 6">DSM 18772</strain>
    </source>
</reference>
<keyword evidence="6" id="KW-1185">Reference proteome</keyword>
<dbReference type="GO" id="GO:0043565">
    <property type="term" value="F:sequence-specific DNA binding"/>
    <property type="evidence" value="ECO:0007669"/>
    <property type="project" value="InterPro"/>
</dbReference>
<evidence type="ECO:0000313" key="5">
    <source>
        <dbReference type="EMBL" id="SHI71216.1"/>
    </source>
</evidence>
<protein>
    <submittedName>
        <fullName evidence="5">AraC-type DNA-binding protein</fullName>
    </submittedName>
</protein>
<dbReference type="OrthoDB" id="181578at2"/>
<dbReference type="InterPro" id="IPR020449">
    <property type="entry name" value="Tscrpt_reg_AraC-type_HTH"/>
</dbReference>
<dbReference type="InterPro" id="IPR009057">
    <property type="entry name" value="Homeodomain-like_sf"/>
</dbReference>
<dbReference type="PRINTS" id="PR00032">
    <property type="entry name" value="HTHARAC"/>
</dbReference>
<organism evidence="5 6">
    <name type="scientific">Rubritalea squalenifaciens DSM 18772</name>
    <dbReference type="NCBI Taxonomy" id="1123071"/>
    <lineage>
        <taxon>Bacteria</taxon>
        <taxon>Pseudomonadati</taxon>
        <taxon>Verrucomicrobiota</taxon>
        <taxon>Verrucomicrobiia</taxon>
        <taxon>Verrucomicrobiales</taxon>
        <taxon>Rubritaleaceae</taxon>
        <taxon>Rubritalea</taxon>
    </lineage>
</organism>
<dbReference type="PANTHER" id="PTHR43280:SF28">
    <property type="entry name" value="HTH-TYPE TRANSCRIPTIONAL ACTIVATOR RHAS"/>
    <property type="match status" value="1"/>
</dbReference>
<dbReference type="Pfam" id="PF12833">
    <property type="entry name" value="HTH_18"/>
    <property type="match status" value="1"/>
</dbReference>